<protein>
    <submittedName>
        <fullName evidence="2">Uncharacterized protein</fullName>
    </submittedName>
</protein>
<dbReference type="OrthoDB" id="6432196at2759"/>
<sequence length="283" mass="32075">MEKEKLVDELTAKHLWNIGNLLSTTCPAASRFYMFSLERKLIHDPDLFHKKTKRSFLFCNHCGSLWSSENHRVHIQAPSFPNRHIKKLLRYERDSPWKLNNHQKRKLRKFKEATSKIIYSCFSCKKKTLFQGIKRTRCASSNILTSTPVPVIKYKKANFTAGLFIPLSSEKKPQDNIKIQEDCVSPKLGLSSEFSADSNFTISSLIGNVSSEDLNRSLVASSTNTSVKSGMNETPASSISIKNRISKTPKSVNRSSVINLSNSTIDHKNTSRNKLKKTLLARV</sequence>
<dbReference type="AlphaFoldDB" id="A0A087TXB3"/>
<dbReference type="InterPro" id="IPR029779">
    <property type="entry name" value="Rmp24-like"/>
</dbReference>
<accession>A0A087TXB3</accession>
<dbReference type="EMBL" id="KK117175">
    <property type="protein sequence ID" value="KFM69752.1"/>
    <property type="molecule type" value="Genomic_DNA"/>
</dbReference>
<dbReference type="PANTHER" id="PTHR31402">
    <property type="entry name" value="UPF0711 PROTEIN C18ORF21"/>
    <property type="match status" value="1"/>
</dbReference>
<gene>
    <name evidence="2" type="ORF">X975_14693</name>
</gene>
<dbReference type="Pfam" id="PF15719">
    <property type="entry name" value="Rmp24-like"/>
    <property type="match status" value="1"/>
</dbReference>
<dbReference type="OMA" id="QPWKLNN"/>
<comment type="similarity">
    <text evidence="1">Belongs to the UPF0711 family.</text>
</comment>
<dbReference type="Proteomes" id="UP000054359">
    <property type="component" value="Unassembled WGS sequence"/>
</dbReference>
<organism evidence="2 3">
    <name type="scientific">Stegodyphus mimosarum</name>
    <name type="common">African social velvet spider</name>
    <dbReference type="NCBI Taxonomy" id="407821"/>
    <lineage>
        <taxon>Eukaryota</taxon>
        <taxon>Metazoa</taxon>
        <taxon>Ecdysozoa</taxon>
        <taxon>Arthropoda</taxon>
        <taxon>Chelicerata</taxon>
        <taxon>Arachnida</taxon>
        <taxon>Araneae</taxon>
        <taxon>Araneomorphae</taxon>
        <taxon>Entelegynae</taxon>
        <taxon>Eresoidea</taxon>
        <taxon>Eresidae</taxon>
        <taxon>Stegodyphus</taxon>
    </lineage>
</organism>
<evidence type="ECO:0000256" key="1">
    <source>
        <dbReference type="ARBA" id="ARBA00006160"/>
    </source>
</evidence>
<feature type="non-terminal residue" evidence="2">
    <location>
        <position position="283"/>
    </location>
</feature>
<dbReference type="PANTHER" id="PTHR31402:SF2">
    <property type="entry name" value="UPF0711 PROTEIN C18ORF21"/>
    <property type="match status" value="1"/>
</dbReference>
<evidence type="ECO:0000313" key="3">
    <source>
        <dbReference type="Proteomes" id="UP000054359"/>
    </source>
</evidence>
<proteinExistence type="inferred from homology"/>
<evidence type="ECO:0000313" key="2">
    <source>
        <dbReference type="EMBL" id="KFM69752.1"/>
    </source>
</evidence>
<name>A0A087TXB3_STEMI</name>
<reference evidence="2 3" key="1">
    <citation type="submission" date="2013-11" db="EMBL/GenBank/DDBJ databases">
        <title>Genome sequencing of Stegodyphus mimosarum.</title>
        <authorList>
            <person name="Bechsgaard J."/>
        </authorList>
    </citation>
    <scope>NUCLEOTIDE SEQUENCE [LARGE SCALE GENOMIC DNA]</scope>
</reference>
<keyword evidence="3" id="KW-1185">Reference proteome</keyword>